<dbReference type="EMBL" id="SNXZ01000007">
    <property type="protein sequence ID" value="TDP92874.1"/>
    <property type="molecule type" value="Genomic_DNA"/>
</dbReference>
<dbReference type="Pfam" id="PF02801">
    <property type="entry name" value="Ketoacyl-synt_C"/>
    <property type="match status" value="2"/>
</dbReference>
<evidence type="ECO:0000313" key="9">
    <source>
        <dbReference type="Proteomes" id="UP000295444"/>
    </source>
</evidence>
<evidence type="ECO:0000259" key="7">
    <source>
        <dbReference type="PROSITE" id="PS52004"/>
    </source>
</evidence>
<feature type="domain" description="Ketosynthase family 3 (KS3)" evidence="7">
    <location>
        <begin position="947"/>
        <end position="1360"/>
    </location>
</feature>
<dbReference type="InterPro" id="IPR032821">
    <property type="entry name" value="PKS_assoc"/>
</dbReference>
<dbReference type="SMART" id="SM00823">
    <property type="entry name" value="PKS_PP"/>
    <property type="match status" value="1"/>
</dbReference>
<dbReference type="PANTHER" id="PTHR43775">
    <property type="entry name" value="FATTY ACID SYNTHASE"/>
    <property type="match status" value="1"/>
</dbReference>
<keyword evidence="2" id="KW-0597">Phosphoprotein</keyword>
<evidence type="ECO:0000256" key="3">
    <source>
        <dbReference type="ARBA" id="ARBA00022679"/>
    </source>
</evidence>
<dbReference type="GO" id="GO:0004312">
    <property type="term" value="F:fatty acid synthase activity"/>
    <property type="evidence" value="ECO:0007669"/>
    <property type="project" value="TreeGrafter"/>
</dbReference>
<evidence type="ECO:0000256" key="5">
    <source>
        <dbReference type="SAM" id="MobiDB-lite"/>
    </source>
</evidence>
<keyword evidence="9" id="KW-1185">Reference proteome</keyword>
<dbReference type="InterPro" id="IPR020841">
    <property type="entry name" value="PKS_Beta-ketoAc_synthase_dom"/>
</dbReference>
<dbReference type="Gene3D" id="3.30.70.3290">
    <property type="match status" value="2"/>
</dbReference>
<dbReference type="GO" id="GO:0004315">
    <property type="term" value="F:3-oxoacyl-[acyl-carrier-protein] synthase activity"/>
    <property type="evidence" value="ECO:0007669"/>
    <property type="project" value="InterPro"/>
</dbReference>
<dbReference type="SUPFAM" id="SSF47336">
    <property type="entry name" value="ACP-like"/>
    <property type="match status" value="1"/>
</dbReference>
<organism evidence="8 9">
    <name type="scientific">Labedaea rhizosphaerae</name>
    <dbReference type="NCBI Taxonomy" id="598644"/>
    <lineage>
        <taxon>Bacteria</taxon>
        <taxon>Bacillati</taxon>
        <taxon>Actinomycetota</taxon>
        <taxon>Actinomycetes</taxon>
        <taxon>Pseudonocardiales</taxon>
        <taxon>Pseudonocardiaceae</taxon>
        <taxon>Labedaea</taxon>
    </lineage>
</organism>
<feature type="domain" description="Ketosynthase family 3 (KS3)" evidence="7">
    <location>
        <begin position="15"/>
        <end position="421"/>
    </location>
</feature>
<feature type="compositionally biased region" description="Basic residues" evidence="5">
    <location>
        <begin position="1866"/>
        <end position="1880"/>
    </location>
</feature>
<dbReference type="Proteomes" id="UP000295444">
    <property type="component" value="Unassembled WGS sequence"/>
</dbReference>
<dbReference type="PANTHER" id="PTHR43775:SF51">
    <property type="entry name" value="INACTIVE PHENOLPHTHIOCEROL SYNTHESIS POLYKETIDE SYNTHASE TYPE I PKS1-RELATED"/>
    <property type="match status" value="1"/>
</dbReference>
<dbReference type="SUPFAM" id="SSF52151">
    <property type="entry name" value="FabD/lysophospholipase-like"/>
    <property type="match status" value="2"/>
</dbReference>
<proteinExistence type="predicted"/>
<dbReference type="PROSITE" id="PS52004">
    <property type="entry name" value="KS3_2"/>
    <property type="match status" value="2"/>
</dbReference>
<feature type="compositionally biased region" description="Basic and acidic residues" evidence="5">
    <location>
        <begin position="2031"/>
        <end position="2040"/>
    </location>
</feature>
<evidence type="ECO:0000313" key="8">
    <source>
        <dbReference type="EMBL" id="TDP92874.1"/>
    </source>
</evidence>
<dbReference type="InterPro" id="IPR016035">
    <property type="entry name" value="Acyl_Trfase/lysoPLipase"/>
</dbReference>
<dbReference type="InterPro" id="IPR014030">
    <property type="entry name" value="Ketoacyl_synth_N"/>
</dbReference>
<dbReference type="SMART" id="SM01294">
    <property type="entry name" value="PKS_PP_betabranch"/>
    <property type="match status" value="1"/>
</dbReference>
<feature type="region of interest" description="Disordered" evidence="5">
    <location>
        <begin position="2016"/>
        <end position="2040"/>
    </location>
</feature>
<dbReference type="Gene3D" id="1.10.287.1960">
    <property type="match status" value="1"/>
</dbReference>
<dbReference type="InterPro" id="IPR016036">
    <property type="entry name" value="Malonyl_transacylase_ACP-bd"/>
</dbReference>
<feature type="compositionally biased region" description="Basic and acidic residues" evidence="5">
    <location>
        <begin position="1849"/>
        <end position="1865"/>
    </location>
</feature>
<evidence type="ECO:0000256" key="1">
    <source>
        <dbReference type="ARBA" id="ARBA00022450"/>
    </source>
</evidence>
<dbReference type="InterPro" id="IPR009081">
    <property type="entry name" value="PP-bd_ACP"/>
</dbReference>
<feature type="region of interest" description="Disordered" evidence="5">
    <location>
        <begin position="1907"/>
        <end position="1956"/>
    </location>
</feature>
<dbReference type="Pfam" id="PF00698">
    <property type="entry name" value="Acyl_transf_1"/>
    <property type="match status" value="2"/>
</dbReference>
<feature type="compositionally biased region" description="Basic residues" evidence="5">
    <location>
        <begin position="1831"/>
        <end position="1848"/>
    </location>
</feature>
<name>A0A4R6S0Z4_LABRH</name>
<dbReference type="InterPro" id="IPR014031">
    <property type="entry name" value="Ketoacyl_synth_C"/>
</dbReference>
<dbReference type="FunFam" id="3.40.47.10:FF:000019">
    <property type="entry name" value="Polyketide synthase type I"/>
    <property type="match status" value="1"/>
</dbReference>
<dbReference type="Pfam" id="PF16197">
    <property type="entry name" value="KAsynt_C_assoc"/>
    <property type="match status" value="2"/>
</dbReference>
<keyword evidence="4" id="KW-0012">Acyltransferase</keyword>
<feature type="compositionally biased region" description="Gly residues" evidence="5">
    <location>
        <begin position="1805"/>
        <end position="1818"/>
    </location>
</feature>
<keyword evidence="3 8" id="KW-0808">Transferase</keyword>
<feature type="domain" description="Carrier" evidence="6">
    <location>
        <begin position="856"/>
        <end position="931"/>
    </location>
</feature>
<dbReference type="InterPro" id="IPR014043">
    <property type="entry name" value="Acyl_transferase_dom"/>
</dbReference>
<dbReference type="PROSITE" id="PS50075">
    <property type="entry name" value="CARRIER"/>
    <property type="match status" value="1"/>
</dbReference>
<reference evidence="8 9" key="1">
    <citation type="submission" date="2019-03" db="EMBL/GenBank/DDBJ databases">
        <title>Genomic Encyclopedia of Type Strains, Phase IV (KMG-IV): sequencing the most valuable type-strain genomes for metagenomic binning, comparative biology and taxonomic classification.</title>
        <authorList>
            <person name="Goeker M."/>
        </authorList>
    </citation>
    <scope>NUCLEOTIDE SEQUENCE [LARGE SCALE GENOMIC DNA]</scope>
    <source>
        <strain evidence="8 9">DSM 45361</strain>
    </source>
</reference>
<feature type="region of interest" description="Disordered" evidence="5">
    <location>
        <begin position="1976"/>
        <end position="1999"/>
    </location>
</feature>
<feature type="region of interest" description="Disordered" evidence="5">
    <location>
        <begin position="1798"/>
        <end position="1882"/>
    </location>
</feature>
<dbReference type="SMART" id="SM00825">
    <property type="entry name" value="PKS_KS"/>
    <property type="match status" value="2"/>
</dbReference>
<dbReference type="InterPro" id="IPR036736">
    <property type="entry name" value="ACP-like_sf"/>
</dbReference>
<feature type="compositionally biased region" description="Basic residues" evidence="5">
    <location>
        <begin position="1976"/>
        <end position="1990"/>
    </location>
</feature>
<dbReference type="InterPro" id="IPR018201">
    <property type="entry name" value="Ketoacyl_synth_AS"/>
</dbReference>
<dbReference type="Pfam" id="PF00550">
    <property type="entry name" value="PP-binding"/>
    <property type="match status" value="1"/>
</dbReference>
<dbReference type="InterPro" id="IPR016039">
    <property type="entry name" value="Thiolase-like"/>
</dbReference>
<dbReference type="InterPro" id="IPR001227">
    <property type="entry name" value="Ac_transferase_dom_sf"/>
</dbReference>
<feature type="compositionally biased region" description="Basic residues" evidence="5">
    <location>
        <begin position="2110"/>
        <end position="2123"/>
    </location>
</feature>
<evidence type="ECO:0000256" key="4">
    <source>
        <dbReference type="ARBA" id="ARBA00023315"/>
    </source>
</evidence>
<dbReference type="Gene3D" id="3.30.70.250">
    <property type="entry name" value="Malonyl-CoA ACP transacylase, ACP-binding"/>
    <property type="match status" value="1"/>
</dbReference>
<feature type="compositionally biased region" description="Basic residues" evidence="5">
    <location>
        <begin position="1917"/>
        <end position="1937"/>
    </location>
</feature>
<dbReference type="InterPro" id="IPR006162">
    <property type="entry name" value="Ppantetheine_attach_site"/>
</dbReference>
<dbReference type="Pfam" id="PF00109">
    <property type="entry name" value="ketoacyl-synt"/>
    <property type="match status" value="2"/>
</dbReference>
<dbReference type="InterPro" id="IPR050091">
    <property type="entry name" value="PKS_NRPS_Biosynth_Enz"/>
</dbReference>
<dbReference type="CDD" id="cd00833">
    <property type="entry name" value="PKS"/>
    <property type="match status" value="2"/>
</dbReference>
<dbReference type="Gene3D" id="3.40.47.10">
    <property type="match status" value="2"/>
</dbReference>
<gene>
    <name evidence="8" type="ORF">EV186_10793</name>
</gene>
<dbReference type="GO" id="GO:0031177">
    <property type="term" value="F:phosphopantetheine binding"/>
    <property type="evidence" value="ECO:0007669"/>
    <property type="project" value="InterPro"/>
</dbReference>
<evidence type="ECO:0000256" key="2">
    <source>
        <dbReference type="ARBA" id="ARBA00022553"/>
    </source>
</evidence>
<sequence>MTELRTGDVEAADAVDAVAIVGLACRVPGAADPGEFWRLLRAGREAVGAVPEGRPAVPDVLRGGFLDQVDRFDPAFFGIAPREAAAMDPQQRLALELAWEAVEDARVLPARLSGTSTGVFVGAIWDDYAALTRDAADQHTFTGLHRSIIANRVSYTLGLRGPSMTVDAGQSSSLVAVHLAVESLRRGESTLALAGGVNLNLAAASTISAARFGGLSPDGRCFTFDARANGFVRGEGGVVVALKLLSDAVADGDRVHAVIHGTAVNNDGGGASLTTPSRRAQEAVLREAYAQAGIDPAALGYVELHGTGTRVGDPIEAAALGAALGSRRDVPLPVGSVKTNIGHLEGAAGAAGLLKAVLAITHGELPPSLNFATPNPDIALDELNLRVVQELDEFPAWQDRLVAGVSSFGVGGTNCHVVVSGTPHEEPVAEPATGPVPIVLSGRTEAALRAQAARLRDADVPARLVDLGFSLATTRTAFEHRAGIVARDDAELRGALDALAGGLPSKRLSTGNVHSGRIAFLFSGQGGQRPGMGEQLYRTFPVYAAAADAARARFAGVLLDDESVMTRTGSAQCALFVLQVALSRLFESWGLTPDFITGHSIGEVAAAHIAGVLSLDDACTLVAARGGIMQELPTGGAMLAAEASEDEVPEGIDIAAINSPTALVISGAEDEVTALAERWKAEGKRVKLLPISHASHSKLMDPMLDEFAAVARTLTYREPSTPIVSDDVLDPMYWVRQVRETVRFADRVARLRAHDVVTCVEIGPDAVLSAHVEHTTAALRRDRDEVETVLSALVAAHAAGADVDWAAVFADADPRVIDVPTYAFQRERYWRDAVARPHVPTTPAATPRTPDPVPQQDPLALVRAHVAAVLEFASPDAVDPERTFKELGFDSMTAVELRDSLAAATGVALPTTLLFDYPTPVAVAAHLRGVEREEDDAVPAADPTDPADPVVIVGMGCRFPGGVRSPEALWDLVAAGTDAIGDFPADRGWDLGERTFPSQGGFLHDAGEFDTDLFGISPREALAMDPQQRLLLETSWDALERAGIDPFSLRGSRTGVFVGATAQEYGPRLHEAQTDTEGYLLTGTIASVASGRIAYTFGLEGPAVTVDTACSSSLVALHLAVRALRSGECSMALACGVTVMATPGMFTEFTRQNGLAADGRCKPFSAAADGTSWAEGVGVLLVERLSDARRHGHDVLAVVRGSAINQDGASNGLTAPNGPSQQRVIRQALADAGLAPSDVDVVEAHGTGTSLGDPIEANAVLATYGQDRAQPLWLGSLKSNIGHTQAAAGIAGVIKMVLAMRHETLPRTLHLDEPSPHVDWTTGAVSLLAEDQPWVSDRPRRAAVSSFGISGTNAHAIIEEPPAAAVVESSAAPAGPVPLVVSARSEAALRAQVEQVRALDASVHVGFSLATTRAALEQRAVVVGDAVVEGSVAAGKLAFLFTGQGSQRVGMGRELAATYPVFASALAEITARFERIPFDDAELLNQTEGTQAALFALEVALFRLLESWGVRPDFLLGHSIGEISAAHVAGVLSLEDACTLVAARGRLMQALPSGGAMLAVEAAEADVPDGIDIAAINSPTSLVVSGTEDEIAALEATWRAEGRRVKRLTVSHAFHSRLMEPMLAEFAVVAESLTYHEPRIPMLGAVTDPAYWVRQVRATVRFADGVDTLRDNGVTTFVELGPDPVLSAHVDGSVAVLAAGPGRADDPADGRGHRVDARGFGRLGPAAAREADRPAHVSVPGQALLADHPAERGRRSRAPAAGRGGVAGLRWRRGAHRQVVGRGAAMAGRARRAGPDLVAGHGLRRAGGAGGGAGGLRLGGRADPRSTPRAARTRRGPAPGQRHRRPHRRDPLAPRRRPRAVDPARRRSPRRRCPGPRRRAAVACERRARPVRLLRRTRRARPGVRSRLPRFAVGPPGRRRRVRRGRVARPRAGRRVRSAPGLAGRRTARPDGERPGVHGRRAIALRLVRRDRARGRRRRVACPAHRHRAGHGGGDGVRRGRCAGRVRGLAGVARGLRPAADQRRGRRAVRGRLDADHPARGDRCPGCRGLDPWFRPPGPHAGAGADRCGRPAPGRADPGCDGGSARRHGHRPRRGRGLGPGALCADRAPRPVRPRRRRRVRSG</sequence>
<dbReference type="InterPro" id="IPR020806">
    <property type="entry name" value="PKS_PP-bd"/>
</dbReference>
<feature type="region of interest" description="Disordered" evidence="5">
    <location>
        <begin position="1748"/>
        <end position="1767"/>
    </location>
</feature>
<dbReference type="Gene3D" id="1.10.1200.10">
    <property type="entry name" value="ACP-like"/>
    <property type="match status" value="1"/>
</dbReference>
<dbReference type="Gene3D" id="3.40.366.10">
    <property type="entry name" value="Malonyl-Coenzyme A Acyl Carrier Protein, domain 2"/>
    <property type="match status" value="2"/>
</dbReference>
<dbReference type="SUPFAM" id="SSF53901">
    <property type="entry name" value="Thiolase-like"/>
    <property type="match status" value="2"/>
</dbReference>
<keyword evidence="1" id="KW-0596">Phosphopantetheine</keyword>
<dbReference type="GO" id="GO:0006633">
    <property type="term" value="P:fatty acid biosynthetic process"/>
    <property type="evidence" value="ECO:0007669"/>
    <property type="project" value="InterPro"/>
</dbReference>
<accession>A0A4R6S0Z4</accession>
<feature type="compositionally biased region" description="Basic residues" evidence="5">
    <location>
        <begin position="2085"/>
        <end position="2096"/>
    </location>
</feature>
<dbReference type="OrthoDB" id="9778690at2"/>
<dbReference type="PROSITE" id="PS00606">
    <property type="entry name" value="KS3_1"/>
    <property type="match status" value="1"/>
</dbReference>
<dbReference type="SMART" id="SM00827">
    <property type="entry name" value="PKS_AT"/>
    <property type="match status" value="2"/>
</dbReference>
<comment type="caution">
    <text evidence="8">The sequence shown here is derived from an EMBL/GenBank/DDBJ whole genome shotgun (WGS) entry which is preliminary data.</text>
</comment>
<protein>
    <submittedName>
        <fullName evidence="8">Acyl transferase domain-containing protein</fullName>
    </submittedName>
</protein>
<dbReference type="PROSITE" id="PS00012">
    <property type="entry name" value="PHOSPHOPANTETHEINE"/>
    <property type="match status" value="1"/>
</dbReference>
<evidence type="ECO:0000259" key="6">
    <source>
        <dbReference type="PROSITE" id="PS50075"/>
    </source>
</evidence>
<dbReference type="SUPFAM" id="SSF55048">
    <property type="entry name" value="Probable ACP-binding domain of malonyl-CoA ACP transacylase"/>
    <property type="match status" value="2"/>
</dbReference>
<feature type="region of interest" description="Disordered" evidence="5">
    <location>
        <begin position="2055"/>
        <end position="2123"/>
    </location>
</feature>